<dbReference type="EMBL" id="BMWH01000004">
    <property type="protein sequence ID" value="GGZ80265.1"/>
    <property type="molecule type" value="Genomic_DNA"/>
</dbReference>
<dbReference type="Gene3D" id="1.10.3230.30">
    <property type="entry name" value="Phage gp6-like head-tail connector protein"/>
    <property type="match status" value="1"/>
</dbReference>
<accession>A0A918R2K4</accession>
<gene>
    <name evidence="1" type="ORF">GCM10010389_17560</name>
</gene>
<dbReference type="AlphaFoldDB" id="A0A918R2K4"/>
<evidence type="ECO:0000313" key="2">
    <source>
        <dbReference type="Proteomes" id="UP000623010"/>
    </source>
</evidence>
<dbReference type="RefSeq" id="WP_190056756.1">
    <property type="nucleotide sequence ID" value="NZ_BMWH01000004.1"/>
</dbReference>
<reference evidence="1" key="1">
    <citation type="journal article" date="2014" name="Int. J. Syst. Evol. Microbiol.">
        <title>Complete genome sequence of Corynebacterium casei LMG S-19264T (=DSM 44701T), isolated from a smear-ripened cheese.</title>
        <authorList>
            <consortium name="US DOE Joint Genome Institute (JGI-PGF)"/>
            <person name="Walter F."/>
            <person name="Albersmeier A."/>
            <person name="Kalinowski J."/>
            <person name="Ruckert C."/>
        </authorList>
    </citation>
    <scope>NUCLEOTIDE SEQUENCE</scope>
    <source>
        <strain evidence="1">JCM 5016</strain>
    </source>
</reference>
<name>A0A918R2K4_9ACTN</name>
<comment type="caution">
    <text evidence="1">The sequence shown here is derived from an EMBL/GenBank/DDBJ whole genome shotgun (WGS) entry which is preliminary data.</text>
</comment>
<reference evidence="1" key="2">
    <citation type="submission" date="2020-09" db="EMBL/GenBank/DDBJ databases">
        <authorList>
            <person name="Sun Q."/>
            <person name="Ohkuma M."/>
        </authorList>
    </citation>
    <scope>NUCLEOTIDE SEQUENCE</scope>
    <source>
        <strain evidence="1">JCM 5016</strain>
    </source>
</reference>
<evidence type="ECO:0008006" key="3">
    <source>
        <dbReference type="Google" id="ProtNLM"/>
    </source>
</evidence>
<sequence>MANDYATLATLKAQLRIDPTDTTQDTLLNQALTAASRAIDRATGRRFWLDDLATQRTYNPRSRIVRDADGETLLVDDIGSTAGLVVETGPVGGPWTTVTGYETTPDNALADGRPVTGLLRPGGWAWNAGGTGRVRVTARHGWPAVPDDIVQATLIQASRLFKRKDSPEGVMGSAEWGVVRLSRRDPDVWNLIEPFVLPGFA</sequence>
<dbReference type="Proteomes" id="UP000623010">
    <property type="component" value="Unassembled WGS sequence"/>
</dbReference>
<proteinExistence type="predicted"/>
<dbReference type="CDD" id="cd08054">
    <property type="entry name" value="gp6"/>
    <property type="match status" value="1"/>
</dbReference>
<evidence type="ECO:0000313" key="1">
    <source>
        <dbReference type="EMBL" id="GGZ80265.1"/>
    </source>
</evidence>
<organism evidence="1 2">
    <name type="scientific">Streptomyces echinoruber</name>
    <dbReference type="NCBI Taxonomy" id="68898"/>
    <lineage>
        <taxon>Bacteria</taxon>
        <taxon>Bacillati</taxon>
        <taxon>Actinomycetota</taxon>
        <taxon>Actinomycetes</taxon>
        <taxon>Kitasatosporales</taxon>
        <taxon>Streptomycetaceae</taxon>
        <taxon>Streptomyces</taxon>
    </lineage>
</organism>
<protein>
    <recommendedName>
        <fullName evidence="3">Phage gp6-like head-tail connector protein</fullName>
    </recommendedName>
</protein>
<dbReference type="Pfam" id="PF05135">
    <property type="entry name" value="Phage_connect_1"/>
    <property type="match status" value="1"/>
</dbReference>
<dbReference type="InterPro" id="IPR021146">
    <property type="entry name" value="Phage_gp6-like_head-tail"/>
</dbReference>
<keyword evidence="2" id="KW-1185">Reference proteome</keyword>